<dbReference type="Pfam" id="PF06054">
    <property type="entry name" value="CoiA_nuc"/>
    <property type="match status" value="1"/>
</dbReference>
<dbReference type="AlphaFoldDB" id="A0A830F7G6"/>
<reference evidence="2" key="2">
    <citation type="submission" date="2020-09" db="EMBL/GenBank/DDBJ databases">
        <authorList>
            <person name="Sun Q."/>
            <person name="Ohkuma M."/>
        </authorList>
    </citation>
    <scope>NUCLEOTIDE SEQUENCE</scope>
    <source>
        <strain evidence="2">JCM 19018</strain>
    </source>
</reference>
<proteinExistence type="predicted"/>
<reference evidence="2" key="1">
    <citation type="journal article" date="2014" name="Int. J. Syst. Evol. Microbiol.">
        <title>Complete genome sequence of Corynebacterium casei LMG S-19264T (=DSM 44701T), isolated from a smear-ripened cheese.</title>
        <authorList>
            <consortium name="US DOE Joint Genome Institute (JGI-PGF)"/>
            <person name="Walter F."/>
            <person name="Albersmeier A."/>
            <person name="Kalinowski J."/>
            <person name="Ruckert C."/>
        </authorList>
    </citation>
    <scope>NUCLEOTIDE SEQUENCE</scope>
    <source>
        <strain evidence="2">JCM 19018</strain>
    </source>
</reference>
<feature type="domain" description="Competence protein CoiA nuclease-like" evidence="1">
    <location>
        <begin position="16"/>
        <end position="84"/>
    </location>
</feature>
<dbReference type="InterPro" id="IPR010330">
    <property type="entry name" value="CoiA_nuc"/>
</dbReference>
<dbReference type="EMBL" id="BMPD01000010">
    <property type="protein sequence ID" value="GGK83309.1"/>
    <property type="molecule type" value="Genomic_DNA"/>
</dbReference>
<dbReference type="Proteomes" id="UP000614221">
    <property type="component" value="Unassembled WGS sequence"/>
</dbReference>
<comment type="caution">
    <text evidence="2">The sequence shown here is derived from an EMBL/GenBank/DDBJ whole genome shotgun (WGS) entry which is preliminary data.</text>
</comment>
<name>A0A830F7G6_9EURY</name>
<sequence length="355" mass="39886">MKSIAVDKVQKEYPDATVHVEFVTDEVPRRADVFVEFEHPKRPLGSGIAVEVQYQNEQKDFVETTASYLDGGCSVIWLFEENYVGTHPDYEDVELPEPLPVWPFGVPHGEPESPDTPIPDYLGVTESELIEALPNHVDGQVTLTDFPATPEEEEEADPLPEWSREKALRLSLSVDCPGVQAVHRAWLEGKIQHEIKSHRGTLEDRRDIVESEARTTYFSHRFTRDDGDTFELSVGVTSSENGELIIRSYSGTGENKLRSPAGTSIATSLTEFAMDICYVLECIDSATTEEWSKQIDSKLCELCYVVSPASTEAASVKLEGENNTMELPFSQSHRQPLLELCAKVRLWHDCQRVQL</sequence>
<evidence type="ECO:0000259" key="1">
    <source>
        <dbReference type="Pfam" id="PF06054"/>
    </source>
</evidence>
<organism evidence="2 3">
    <name type="scientific">Haloarcula sebkhae</name>
    <dbReference type="NCBI Taxonomy" id="932660"/>
    <lineage>
        <taxon>Archaea</taxon>
        <taxon>Methanobacteriati</taxon>
        <taxon>Methanobacteriota</taxon>
        <taxon>Stenosarchaea group</taxon>
        <taxon>Halobacteria</taxon>
        <taxon>Halobacteriales</taxon>
        <taxon>Haloarculaceae</taxon>
        <taxon>Haloarcula</taxon>
    </lineage>
</organism>
<gene>
    <name evidence="2" type="ORF">GCM10009067_39450</name>
</gene>
<evidence type="ECO:0000313" key="2">
    <source>
        <dbReference type="EMBL" id="GGK83309.1"/>
    </source>
</evidence>
<evidence type="ECO:0000313" key="3">
    <source>
        <dbReference type="Proteomes" id="UP000614221"/>
    </source>
</evidence>
<protein>
    <recommendedName>
        <fullName evidence="1">Competence protein CoiA nuclease-like domain-containing protein</fullName>
    </recommendedName>
</protein>
<accession>A0A830F7G6</accession>